<protein>
    <submittedName>
        <fullName evidence="2">Uncharacterized protein</fullName>
    </submittedName>
</protein>
<proteinExistence type="predicted"/>
<sequence length="163" mass="17276">MWHRSSGCEENKEELQKEAFVTVVVVVVVVIGVVVLAYINLTSLRNPEKLIGYPCSSMIPVILRNARSDLSPFAIALPLHAAPSNLARVLFSVLLKKMLLKNWFCLGVPGSVAGDVVVVVGGDGVVEGVGCGGGKRDRNGDVVNGGVDIAFGRDNGRDNGCIF</sequence>
<evidence type="ECO:0000256" key="1">
    <source>
        <dbReference type="SAM" id="Phobius"/>
    </source>
</evidence>
<gene>
    <name evidence="2" type="ORF">OCTVUL_1B019281</name>
</gene>
<organism evidence="2 3">
    <name type="scientific">Octopus vulgaris</name>
    <name type="common">Common octopus</name>
    <dbReference type="NCBI Taxonomy" id="6645"/>
    <lineage>
        <taxon>Eukaryota</taxon>
        <taxon>Metazoa</taxon>
        <taxon>Spiralia</taxon>
        <taxon>Lophotrochozoa</taxon>
        <taxon>Mollusca</taxon>
        <taxon>Cephalopoda</taxon>
        <taxon>Coleoidea</taxon>
        <taxon>Octopodiformes</taxon>
        <taxon>Octopoda</taxon>
        <taxon>Incirrata</taxon>
        <taxon>Octopodidae</taxon>
        <taxon>Octopus</taxon>
    </lineage>
</organism>
<evidence type="ECO:0000313" key="3">
    <source>
        <dbReference type="Proteomes" id="UP001162480"/>
    </source>
</evidence>
<dbReference type="AlphaFoldDB" id="A0AA36EYU7"/>
<dbReference type="Proteomes" id="UP001162480">
    <property type="component" value="Chromosome 2"/>
</dbReference>
<keyword evidence="1" id="KW-0472">Membrane</keyword>
<name>A0AA36EYU7_OCTVU</name>
<keyword evidence="1" id="KW-0812">Transmembrane</keyword>
<dbReference type="EMBL" id="OX597815">
    <property type="protein sequence ID" value="CAI9717125.1"/>
    <property type="molecule type" value="Genomic_DNA"/>
</dbReference>
<reference evidence="2" key="1">
    <citation type="submission" date="2023-08" db="EMBL/GenBank/DDBJ databases">
        <authorList>
            <person name="Alioto T."/>
            <person name="Alioto T."/>
            <person name="Gomez Garrido J."/>
        </authorList>
    </citation>
    <scope>NUCLEOTIDE SEQUENCE</scope>
</reference>
<evidence type="ECO:0000313" key="2">
    <source>
        <dbReference type="EMBL" id="CAI9717125.1"/>
    </source>
</evidence>
<accession>A0AA36EYU7</accession>
<keyword evidence="1" id="KW-1133">Transmembrane helix</keyword>
<feature type="transmembrane region" description="Helical" evidence="1">
    <location>
        <begin position="20"/>
        <end position="41"/>
    </location>
</feature>
<keyword evidence="3" id="KW-1185">Reference proteome</keyword>